<dbReference type="KEGG" id="clup:CLUP02_05704"/>
<dbReference type="RefSeq" id="XP_049141853.1">
    <property type="nucleotide sequence ID" value="XM_049284710.1"/>
</dbReference>
<dbReference type="AlphaFoldDB" id="A0A9Q8SPJ4"/>
<gene>
    <name evidence="1" type="ORF">CLUP02_05704</name>
</gene>
<name>A0A9Q8SPJ4_9PEZI</name>
<organism evidence="1 2">
    <name type="scientific">Colletotrichum lupini</name>
    <dbReference type="NCBI Taxonomy" id="145971"/>
    <lineage>
        <taxon>Eukaryota</taxon>
        <taxon>Fungi</taxon>
        <taxon>Dikarya</taxon>
        <taxon>Ascomycota</taxon>
        <taxon>Pezizomycotina</taxon>
        <taxon>Sordariomycetes</taxon>
        <taxon>Hypocreomycetidae</taxon>
        <taxon>Glomerellales</taxon>
        <taxon>Glomerellaceae</taxon>
        <taxon>Colletotrichum</taxon>
        <taxon>Colletotrichum acutatum species complex</taxon>
    </lineage>
</organism>
<reference evidence="1" key="1">
    <citation type="journal article" date="2021" name="Mol. Plant Microbe Interact.">
        <title>Complete Genome Sequence of the Plant-Pathogenic Fungus Colletotrichum lupini.</title>
        <authorList>
            <person name="Baroncelli R."/>
            <person name="Pensec F."/>
            <person name="Da Lio D."/>
            <person name="Boufleur T."/>
            <person name="Vicente I."/>
            <person name="Sarrocco S."/>
            <person name="Picot A."/>
            <person name="Baraldi E."/>
            <person name="Sukno S."/>
            <person name="Thon M."/>
            <person name="Le Floch G."/>
        </authorList>
    </citation>
    <scope>NUCLEOTIDE SEQUENCE</scope>
    <source>
        <strain evidence="1">IMI 504893</strain>
    </source>
</reference>
<dbReference type="GeneID" id="73339720"/>
<dbReference type="EMBL" id="CP019475">
    <property type="protein sequence ID" value="UQC80222.1"/>
    <property type="molecule type" value="Genomic_DNA"/>
</dbReference>
<proteinExistence type="predicted"/>
<evidence type="ECO:0000313" key="1">
    <source>
        <dbReference type="EMBL" id="UQC80222.1"/>
    </source>
</evidence>
<dbReference type="Proteomes" id="UP000830671">
    <property type="component" value="Chromosome 3"/>
</dbReference>
<keyword evidence="2" id="KW-1185">Reference proteome</keyword>
<accession>A0A9Q8SPJ4</accession>
<sequence>MTWQQIYVVATCSPGPRYLRYSVSSKWHLYARLTSDRQDDPYDPRYVSLYCQKRLNQELGFAVPPVEPSLSGGCERCLTAARSCLPIGVVPSSELNVTETPVASVIISTSKGRSKKALMKPKARQNVLGNSKTVRSMAWRLQLRRVEVVGETANRISTPRIGLIGSLRFQPTRSGHGQDGFFYFEYEEQDIISTFIAQLVPFLRAFFLPFCIKSTPFRRQVLNMNAINKLVENMGI</sequence>
<protein>
    <submittedName>
        <fullName evidence="1">Uncharacterized protein</fullName>
    </submittedName>
</protein>
<evidence type="ECO:0000313" key="2">
    <source>
        <dbReference type="Proteomes" id="UP000830671"/>
    </source>
</evidence>